<protein>
    <submittedName>
        <fullName evidence="2">Transmembrane protein</fullName>
    </submittedName>
</protein>
<sequence>MSRARLFHNFMELYTTGMLPCSVPIGWIAGQEYARGRCSAWQSASTAVVGTLFYPVTIYYIYKNH</sequence>
<keyword evidence="1 2" id="KW-0812">Transmembrane</keyword>
<evidence type="ECO:0000256" key="1">
    <source>
        <dbReference type="SAM" id="Phobius"/>
    </source>
</evidence>
<keyword evidence="1" id="KW-0472">Membrane</keyword>
<reference evidence="2" key="1">
    <citation type="submission" date="2019-12" db="EMBL/GenBank/DDBJ databases">
        <title>The DNA Methylation Landscape of Giant Viruses.</title>
        <authorList>
            <person name="Jeudy S."/>
            <person name="Rigou S."/>
            <person name="Alempic J.-M."/>
            <person name="Claverie J.-M."/>
            <person name="Abergel C."/>
            <person name="Legendre M."/>
        </authorList>
    </citation>
    <scope>NUCLEOTIDE SEQUENCE</scope>
    <source>
        <strain evidence="2">P4</strain>
    </source>
</reference>
<feature type="transmembrane region" description="Helical" evidence="1">
    <location>
        <begin position="12"/>
        <end position="29"/>
    </location>
</feature>
<keyword evidence="3" id="KW-1185">Reference proteome</keyword>
<evidence type="ECO:0000313" key="3">
    <source>
        <dbReference type="Proteomes" id="UP001224087"/>
    </source>
</evidence>
<keyword evidence="1" id="KW-1133">Transmembrane helix</keyword>
<dbReference type="EMBL" id="MN873693">
    <property type="protein sequence ID" value="QIN54609.1"/>
    <property type="molecule type" value="Genomic_DNA"/>
</dbReference>
<dbReference type="Proteomes" id="UP001224087">
    <property type="component" value="Segment"/>
</dbReference>
<gene>
    <name evidence="2" type="primary">ck484</name>
</gene>
<name>A0A6G8MZS2_9VIRU</name>
<evidence type="ECO:0000313" key="2">
    <source>
        <dbReference type="EMBL" id="QIN54609.1"/>
    </source>
</evidence>
<accession>A0A6G8MZS2</accession>
<organism evidence="2 3">
    <name type="scientific">Cedratvirus kamchatka</name>
    <dbReference type="NCBI Taxonomy" id="2716914"/>
    <lineage>
        <taxon>Viruses</taxon>
        <taxon>Pithoviruses</taxon>
        <taxon>Orthocedratvirinae</taxon>
        <taxon>Alphacedratvirus</taxon>
        <taxon>Alphacedratvirus rossiense</taxon>
    </lineage>
</organism>
<proteinExistence type="predicted"/>
<feature type="transmembrane region" description="Helical" evidence="1">
    <location>
        <begin position="41"/>
        <end position="62"/>
    </location>
</feature>